<evidence type="ECO:0000313" key="2">
    <source>
        <dbReference type="Proteomes" id="UP000015105"/>
    </source>
</evidence>
<accession>A0A453NFS5</accession>
<proteinExistence type="predicted"/>
<protein>
    <submittedName>
        <fullName evidence="1">Uncharacterized protein</fullName>
    </submittedName>
</protein>
<reference evidence="2" key="1">
    <citation type="journal article" date="2014" name="Science">
        <title>Ancient hybridizations among the ancestral genomes of bread wheat.</title>
        <authorList>
            <consortium name="International Wheat Genome Sequencing Consortium,"/>
            <person name="Marcussen T."/>
            <person name="Sandve S.R."/>
            <person name="Heier L."/>
            <person name="Spannagl M."/>
            <person name="Pfeifer M."/>
            <person name="Jakobsen K.S."/>
            <person name="Wulff B.B."/>
            <person name="Steuernagel B."/>
            <person name="Mayer K.F."/>
            <person name="Olsen O.A."/>
        </authorList>
    </citation>
    <scope>NUCLEOTIDE SEQUENCE [LARGE SCALE GENOMIC DNA]</scope>
    <source>
        <strain evidence="2">cv. AL8/78</strain>
    </source>
</reference>
<reference evidence="1" key="5">
    <citation type="journal article" date="2021" name="G3 (Bethesda)">
        <title>Aegilops tauschii genome assembly Aet v5.0 features greater sequence contiguity and improved annotation.</title>
        <authorList>
            <person name="Wang L."/>
            <person name="Zhu T."/>
            <person name="Rodriguez J.C."/>
            <person name="Deal K.R."/>
            <person name="Dubcovsky J."/>
            <person name="McGuire P.E."/>
            <person name="Lux T."/>
            <person name="Spannagl M."/>
            <person name="Mayer K.F.X."/>
            <person name="Baldrich P."/>
            <person name="Meyers B.C."/>
            <person name="Huo N."/>
            <person name="Gu Y.Q."/>
            <person name="Zhou H."/>
            <person name="Devos K.M."/>
            <person name="Bennetzen J.L."/>
            <person name="Unver T."/>
            <person name="Budak H."/>
            <person name="Gulick P.J."/>
            <person name="Galiba G."/>
            <person name="Kalapos B."/>
            <person name="Nelson D.R."/>
            <person name="Li P."/>
            <person name="You F.M."/>
            <person name="Luo M.C."/>
            <person name="Dvorak J."/>
        </authorList>
    </citation>
    <scope>NUCLEOTIDE SEQUENCE [LARGE SCALE GENOMIC DNA]</scope>
    <source>
        <strain evidence="1">cv. AL8/78</strain>
    </source>
</reference>
<dbReference type="Proteomes" id="UP000015105">
    <property type="component" value="Chromosome 6D"/>
</dbReference>
<reference evidence="1" key="3">
    <citation type="journal article" date="2017" name="Nature">
        <title>Genome sequence of the progenitor of the wheat D genome Aegilops tauschii.</title>
        <authorList>
            <person name="Luo M.C."/>
            <person name="Gu Y.Q."/>
            <person name="Puiu D."/>
            <person name="Wang H."/>
            <person name="Twardziok S.O."/>
            <person name="Deal K.R."/>
            <person name="Huo N."/>
            <person name="Zhu T."/>
            <person name="Wang L."/>
            <person name="Wang Y."/>
            <person name="McGuire P.E."/>
            <person name="Liu S."/>
            <person name="Long H."/>
            <person name="Ramasamy R.K."/>
            <person name="Rodriguez J.C."/>
            <person name="Van S.L."/>
            <person name="Yuan L."/>
            <person name="Wang Z."/>
            <person name="Xia Z."/>
            <person name="Xiao L."/>
            <person name="Anderson O.D."/>
            <person name="Ouyang S."/>
            <person name="Liang Y."/>
            <person name="Zimin A.V."/>
            <person name="Pertea G."/>
            <person name="Qi P."/>
            <person name="Bennetzen J.L."/>
            <person name="Dai X."/>
            <person name="Dawson M.W."/>
            <person name="Muller H.G."/>
            <person name="Kugler K."/>
            <person name="Rivarola-Duarte L."/>
            <person name="Spannagl M."/>
            <person name="Mayer K.F.X."/>
            <person name="Lu F.H."/>
            <person name="Bevan M.W."/>
            <person name="Leroy P."/>
            <person name="Li P."/>
            <person name="You F.M."/>
            <person name="Sun Q."/>
            <person name="Liu Z."/>
            <person name="Lyons E."/>
            <person name="Wicker T."/>
            <person name="Salzberg S.L."/>
            <person name="Devos K.M."/>
            <person name="Dvorak J."/>
        </authorList>
    </citation>
    <scope>NUCLEOTIDE SEQUENCE [LARGE SCALE GENOMIC DNA]</scope>
    <source>
        <strain evidence="1">cv. AL8/78</strain>
    </source>
</reference>
<organism evidence="1 2">
    <name type="scientific">Aegilops tauschii subsp. strangulata</name>
    <name type="common">Goatgrass</name>
    <dbReference type="NCBI Taxonomy" id="200361"/>
    <lineage>
        <taxon>Eukaryota</taxon>
        <taxon>Viridiplantae</taxon>
        <taxon>Streptophyta</taxon>
        <taxon>Embryophyta</taxon>
        <taxon>Tracheophyta</taxon>
        <taxon>Spermatophyta</taxon>
        <taxon>Magnoliopsida</taxon>
        <taxon>Liliopsida</taxon>
        <taxon>Poales</taxon>
        <taxon>Poaceae</taxon>
        <taxon>BOP clade</taxon>
        <taxon>Pooideae</taxon>
        <taxon>Triticodae</taxon>
        <taxon>Triticeae</taxon>
        <taxon>Triticinae</taxon>
        <taxon>Aegilops</taxon>
    </lineage>
</organism>
<sequence>MMFQFTTDLGQNGKRSPMMITQKLLQLPLKSTIL</sequence>
<dbReference type="AlphaFoldDB" id="A0A453NFS5"/>
<evidence type="ECO:0000313" key="1">
    <source>
        <dbReference type="EnsemblPlants" id="AET6Gv20358500.1"/>
    </source>
</evidence>
<reference evidence="2" key="2">
    <citation type="journal article" date="2017" name="Nat. Plants">
        <title>The Aegilops tauschii genome reveals multiple impacts of transposons.</title>
        <authorList>
            <person name="Zhao G."/>
            <person name="Zou C."/>
            <person name="Li K."/>
            <person name="Wang K."/>
            <person name="Li T."/>
            <person name="Gao L."/>
            <person name="Zhang X."/>
            <person name="Wang H."/>
            <person name="Yang Z."/>
            <person name="Liu X."/>
            <person name="Jiang W."/>
            <person name="Mao L."/>
            <person name="Kong X."/>
            <person name="Jiao Y."/>
            <person name="Jia J."/>
        </authorList>
    </citation>
    <scope>NUCLEOTIDE SEQUENCE [LARGE SCALE GENOMIC DNA]</scope>
    <source>
        <strain evidence="2">cv. AL8/78</strain>
    </source>
</reference>
<dbReference type="EnsemblPlants" id="AET6Gv20358500.1">
    <property type="protein sequence ID" value="AET6Gv20358500.1"/>
    <property type="gene ID" value="AET6Gv20358500"/>
</dbReference>
<name>A0A453NFS5_AEGTS</name>
<keyword evidence="2" id="KW-1185">Reference proteome</keyword>
<dbReference type="Gramene" id="AET6Gv20358500.1">
    <property type="protein sequence ID" value="AET6Gv20358500.1"/>
    <property type="gene ID" value="AET6Gv20358500"/>
</dbReference>
<reference evidence="1" key="4">
    <citation type="submission" date="2019-03" db="UniProtKB">
        <authorList>
            <consortium name="EnsemblPlants"/>
        </authorList>
    </citation>
    <scope>IDENTIFICATION</scope>
</reference>